<evidence type="ECO:0000313" key="2">
    <source>
        <dbReference type="Proteomes" id="UP000299102"/>
    </source>
</evidence>
<sequence>NHTRSATSDDLNRNSLRLSAHAWAPGARGAGAHAGRRRPTQRGFYRYVLELGMSTRRFLDSIAAITAL</sequence>
<dbReference type="AlphaFoldDB" id="A0A4C1ZH39"/>
<reference evidence="1 2" key="1">
    <citation type="journal article" date="2019" name="Commun. Biol.">
        <title>The bagworm genome reveals a unique fibroin gene that provides high tensile strength.</title>
        <authorList>
            <person name="Kono N."/>
            <person name="Nakamura H."/>
            <person name="Ohtoshi R."/>
            <person name="Tomita M."/>
            <person name="Numata K."/>
            <person name="Arakawa K."/>
        </authorList>
    </citation>
    <scope>NUCLEOTIDE SEQUENCE [LARGE SCALE GENOMIC DNA]</scope>
</reference>
<organism evidence="1 2">
    <name type="scientific">Eumeta variegata</name>
    <name type="common">Bagworm moth</name>
    <name type="synonym">Eumeta japonica</name>
    <dbReference type="NCBI Taxonomy" id="151549"/>
    <lineage>
        <taxon>Eukaryota</taxon>
        <taxon>Metazoa</taxon>
        <taxon>Ecdysozoa</taxon>
        <taxon>Arthropoda</taxon>
        <taxon>Hexapoda</taxon>
        <taxon>Insecta</taxon>
        <taxon>Pterygota</taxon>
        <taxon>Neoptera</taxon>
        <taxon>Endopterygota</taxon>
        <taxon>Lepidoptera</taxon>
        <taxon>Glossata</taxon>
        <taxon>Ditrysia</taxon>
        <taxon>Tineoidea</taxon>
        <taxon>Psychidae</taxon>
        <taxon>Oiketicinae</taxon>
        <taxon>Eumeta</taxon>
    </lineage>
</organism>
<name>A0A4C1ZH39_EUMVA</name>
<feature type="non-terminal residue" evidence="1">
    <location>
        <position position="1"/>
    </location>
</feature>
<proteinExistence type="predicted"/>
<evidence type="ECO:0000313" key="1">
    <source>
        <dbReference type="EMBL" id="GBP87140.1"/>
    </source>
</evidence>
<gene>
    <name evidence="1" type="ORF">EVAR_99871_1</name>
</gene>
<dbReference type="EMBL" id="BGZK01001837">
    <property type="protein sequence ID" value="GBP87140.1"/>
    <property type="molecule type" value="Genomic_DNA"/>
</dbReference>
<accession>A0A4C1ZH39</accession>
<dbReference type="Proteomes" id="UP000299102">
    <property type="component" value="Unassembled WGS sequence"/>
</dbReference>
<comment type="caution">
    <text evidence="1">The sequence shown here is derived from an EMBL/GenBank/DDBJ whole genome shotgun (WGS) entry which is preliminary data.</text>
</comment>
<feature type="non-terminal residue" evidence="1">
    <location>
        <position position="68"/>
    </location>
</feature>
<keyword evidence="2" id="KW-1185">Reference proteome</keyword>
<protein>
    <submittedName>
        <fullName evidence="1">Uncharacterized protein</fullName>
    </submittedName>
</protein>